<gene>
    <name evidence="13 19" type="primary">uvrB</name>
    <name evidence="19" type="ORF">SHI21_17385</name>
</gene>
<dbReference type="SUPFAM" id="SSF52540">
    <property type="entry name" value="P-loop containing nucleoside triphosphate hydrolases"/>
    <property type="match status" value="2"/>
</dbReference>
<keyword evidence="10 13" id="KW-0742">SOS response</keyword>
<keyword evidence="6 13" id="KW-0228">DNA excision</keyword>
<name>A0ABU5VY71_9BACT</name>
<keyword evidence="20" id="KW-1185">Reference proteome</keyword>
<evidence type="ECO:0000256" key="13">
    <source>
        <dbReference type="HAMAP-Rule" id="MF_00204"/>
    </source>
</evidence>
<evidence type="ECO:0000256" key="9">
    <source>
        <dbReference type="ARBA" id="ARBA00023204"/>
    </source>
</evidence>
<feature type="domain" description="Helicase C-terminal" evidence="18">
    <location>
        <begin position="439"/>
        <end position="601"/>
    </location>
</feature>
<dbReference type="NCBIfam" id="NF003673">
    <property type="entry name" value="PRK05298.1"/>
    <property type="match status" value="1"/>
</dbReference>
<dbReference type="InterPro" id="IPR041471">
    <property type="entry name" value="UvrB_inter"/>
</dbReference>
<evidence type="ECO:0000256" key="1">
    <source>
        <dbReference type="ARBA" id="ARBA00004496"/>
    </source>
</evidence>
<comment type="similarity">
    <text evidence="2 13 14">Belongs to the UvrB family.</text>
</comment>
<evidence type="ECO:0000256" key="12">
    <source>
        <dbReference type="ARBA" id="ARBA00029504"/>
    </source>
</evidence>
<dbReference type="Gene3D" id="3.40.50.300">
    <property type="entry name" value="P-loop containing nucleotide triphosphate hydrolases"/>
    <property type="match status" value="3"/>
</dbReference>
<sequence length="672" mass="75808">MKKENNKEKSSVFNLVMPFQAGGDQPKAIKQLVDGFNEGKTKQTLLGVTGSGKTFTMANVIQALGKKTLVLAHNKTLAAQLYSEFKEFFPHNAVEYFVSYYDYYQPEAYVAGSDTFIEKDSAVNEEIEKLRHSATKSLIERDDVIVVASVSCIYGIGSKEEYGGMKAMLSVGEILDRDEFLKTLVAIQYERNDIDFSRGCFRVRGDIVEVFPASEESNVVRVEFFGDEVEKISMVDPLRGKVIQTLSAVSIFPKSHYVVSAGKLKDALGNIKIELRERIQEFLQGEKLLERQRIEQRTLYDIEMMEELGYCSGIENYSRHLTGAQAGDPPPTLIDYFDKDFLMIIDESHISVSQVGGMYRGDRARKENLVNYGFRLPSALDNRPLKFAEFEERQDIVMYVSATPAAYELEKTNGEYVEQIIRPTGLLDPIIEVRSAETQVDDLLKEVRLTVAKGDRVLITTLTKKLAEELTKFYTSSGIKVKYLHSDIDTLERMEIIRDLRLGEFDVLIGINLLREGLDIPEVSLVGILDADKEGFLRSERSLIQTIGRAARNSDGRVILYAYKTTKSMAIAISETARRRKLQEEHNVKNGITPKTIKKSVSGGVIETLRGSKGVKGPKKKVTMELVSAEAIDKRIEELKKLMKEASRDLRFEDAAKIRDEIKTVTDLRILL</sequence>
<feature type="domain" description="UVR" evidence="16">
    <location>
        <begin position="633"/>
        <end position="668"/>
    </location>
</feature>
<dbReference type="Pfam" id="PF17757">
    <property type="entry name" value="UvrB_inter"/>
    <property type="match status" value="1"/>
</dbReference>
<dbReference type="PROSITE" id="PS50151">
    <property type="entry name" value="UVR"/>
    <property type="match status" value="1"/>
</dbReference>
<comment type="function">
    <text evidence="13">The UvrABC repair system catalyzes the recognition and processing of DNA lesions. A damage recognition complex composed of 2 UvrA and 2 UvrB subunits scans DNA for abnormalities. Upon binding of the UvrA(2)B(2) complex to a putative damaged site, the DNA wraps around one UvrB monomer. DNA wrap is dependent on ATP binding by UvrB and probably causes local melting of the DNA helix, facilitating insertion of UvrB beta-hairpin between the DNA strands. Then UvrB probes one DNA strand for the presence of a lesion. If a lesion is found the UvrA subunits dissociate and the UvrB-DNA preincision complex is formed. This complex is subsequently bound by UvrC and the second UvrB is released. If no lesion is found, the DNA wraps around the other UvrB subunit that will check the other stand for damage.</text>
</comment>
<keyword evidence="7 13" id="KW-0067">ATP-binding</keyword>
<dbReference type="InterPro" id="IPR027417">
    <property type="entry name" value="P-loop_NTPase"/>
</dbReference>
<dbReference type="Gene3D" id="4.10.860.10">
    <property type="entry name" value="UVR domain"/>
    <property type="match status" value="1"/>
</dbReference>
<dbReference type="SMART" id="SM00490">
    <property type="entry name" value="HELICc"/>
    <property type="match status" value="1"/>
</dbReference>
<feature type="coiled-coil region" evidence="15">
    <location>
        <begin position="629"/>
        <end position="656"/>
    </location>
</feature>
<accession>A0ABU5VY71</accession>
<evidence type="ECO:0000259" key="17">
    <source>
        <dbReference type="PROSITE" id="PS51192"/>
    </source>
</evidence>
<evidence type="ECO:0000256" key="10">
    <source>
        <dbReference type="ARBA" id="ARBA00023236"/>
    </source>
</evidence>
<dbReference type="Pfam" id="PF00271">
    <property type="entry name" value="Helicase_C"/>
    <property type="match status" value="1"/>
</dbReference>
<dbReference type="SMART" id="SM00487">
    <property type="entry name" value="DEXDc"/>
    <property type="match status" value="1"/>
</dbReference>
<feature type="domain" description="Helicase ATP-binding" evidence="17">
    <location>
        <begin position="34"/>
        <end position="191"/>
    </location>
</feature>
<dbReference type="Pfam" id="PF12344">
    <property type="entry name" value="UvrB"/>
    <property type="match status" value="1"/>
</dbReference>
<evidence type="ECO:0000256" key="14">
    <source>
        <dbReference type="RuleBase" id="RU003587"/>
    </source>
</evidence>
<keyword evidence="15" id="KW-0175">Coiled coil</keyword>
<evidence type="ECO:0000256" key="7">
    <source>
        <dbReference type="ARBA" id="ARBA00022840"/>
    </source>
</evidence>
<dbReference type="CDD" id="cd18790">
    <property type="entry name" value="SF2_C_UvrB"/>
    <property type="match status" value="1"/>
</dbReference>
<dbReference type="SUPFAM" id="SSF46600">
    <property type="entry name" value="C-terminal UvrC-binding domain of UvrB"/>
    <property type="match status" value="1"/>
</dbReference>
<proteinExistence type="inferred from homology"/>
<evidence type="ECO:0000256" key="8">
    <source>
        <dbReference type="ARBA" id="ARBA00022881"/>
    </source>
</evidence>
<dbReference type="InterPro" id="IPR024759">
    <property type="entry name" value="UvrB_YAD/RRR_dom"/>
</dbReference>
<reference evidence="19 20" key="1">
    <citation type="submission" date="2023-11" db="EMBL/GenBank/DDBJ databases">
        <title>A Novel Polar Bacteriovorax (B. antarcticus) Isolated from the Biocrust in Antarctica.</title>
        <authorList>
            <person name="Mun W."/>
            <person name="Choi S.Y."/>
            <person name="Mitchell R.J."/>
        </authorList>
    </citation>
    <scope>NUCLEOTIDE SEQUENCE [LARGE SCALE GENOMIC DNA]</scope>
    <source>
        <strain evidence="19 20">PP10</strain>
    </source>
</reference>
<dbReference type="InterPro" id="IPR001943">
    <property type="entry name" value="UVR_dom"/>
</dbReference>
<protein>
    <recommendedName>
        <fullName evidence="12 13">UvrABC system protein B</fullName>
        <shortName evidence="13">Protein UvrB</shortName>
    </recommendedName>
    <alternativeName>
        <fullName evidence="13">Excinuclease ABC subunit B</fullName>
    </alternativeName>
</protein>
<dbReference type="InterPro" id="IPR004807">
    <property type="entry name" value="UvrB"/>
</dbReference>
<evidence type="ECO:0000256" key="6">
    <source>
        <dbReference type="ARBA" id="ARBA00022769"/>
    </source>
</evidence>
<evidence type="ECO:0000313" key="19">
    <source>
        <dbReference type="EMBL" id="MEA9358009.1"/>
    </source>
</evidence>
<dbReference type="HAMAP" id="MF_00204">
    <property type="entry name" value="UvrB"/>
    <property type="match status" value="1"/>
</dbReference>
<keyword evidence="19" id="KW-0378">Hydrolase</keyword>
<dbReference type="GO" id="GO:0016787">
    <property type="term" value="F:hydrolase activity"/>
    <property type="evidence" value="ECO:0007669"/>
    <property type="project" value="UniProtKB-KW"/>
</dbReference>
<dbReference type="InterPro" id="IPR014001">
    <property type="entry name" value="Helicase_ATP-bd"/>
</dbReference>
<evidence type="ECO:0000256" key="3">
    <source>
        <dbReference type="ARBA" id="ARBA00022490"/>
    </source>
</evidence>
<evidence type="ECO:0000256" key="5">
    <source>
        <dbReference type="ARBA" id="ARBA00022763"/>
    </source>
</evidence>
<comment type="caution">
    <text evidence="19">The sequence shown here is derived from an EMBL/GenBank/DDBJ whole genome shotgun (WGS) entry which is preliminary data.</text>
</comment>
<dbReference type="Pfam" id="PF02151">
    <property type="entry name" value="UVR"/>
    <property type="match status" value="1"/>
</dbReference>
<dbReference type="RefSeq" id="WP_323578232.1">
    <property type="nucleotide sequence ID" value="NZ_JAYGJQ010000002.1"/>
</dbReference>
<dbReference type="Pfam" id="PF04851">
    <property type="entry name" value="ResIII"/>
    <property type="match status" value="1"/>
</dbReference>
<keyword evidence="4 13" id="KW-0547">Nucleotide-binding</keyword>
<feature type="short sequence motif" description="Beta-hairpin" evidence="13">
    <location>
        <begin position="100"/>
        <end position="123"/>
    </location>
</feature>
<keyword evidence="9 13" id="KW-0234">DNA repair</keyword>
<keyword evidence="8 13" id="KW-0267">Excision nuclease</keyword>
<evidence type="ECO:0000313" key="20">
    <source>
        <dbReference type="Proteomes" id="UP001302274"/>
    </source>
</evidence>
<dbReference type="EMBL" id="JAYGJQ010000002">
    <property type="protein sequence ID" value="MEA9358009.1"/>
    <property type="molecule type" value="Genomic_DNA"/>
</dbReference>
<keyword evidence="3 13" id="KW-0963">Cytoplasm</keyword>
<feature type="binding site" evidence="13">
    <location>
        <begin position="47"/>
        <end position="54"/>
    </location>
    <ligand>
        <name>ATP</name>
        <dbReference type="ChEBI" id="CHEBI:30616"/>
    </ligand>
</feature>
<evidence type="ECO:0000256" key="11">
    <source>
        <dbReference type="ARBA" id="ARBA00026033"/>
    </source>
</evidence>
<dbReference type="NCBIfam" id="TIGR00631">
    <property type="entry name" value="uvrb"/>
    <property type="match status" value="1"/>
</dbReference>
<evidence type="ECO:0000256" key="4">
    <source>
        <dbReference type="ARBA" id="ARBA00022741"/>
    </source>
</evidence>
<dbReference type="InterPro" id="IPR036876">
    <property type="entry name" value="UVR_dom_sf"/>
</dbReference>
<comment type="subcellular location">
    <subcellularLocation>
        <location evidence="1 13 14">Cytoplasm</location>
    </subcellularLocation>
</comment>
<dbReference type="Proteomes" id="UP001302274">
    <property type="component" value="Unassembled WGS sequence"/>
</dbReference>
<dbReference type="PROSITE" id="PS51194">
    <property type="entry name" value="HELICASE_CTER"/>
    <property type="match status" value="1"/>
</dbReference>
<dbReference type="InterPro" id="IPR006935">
    <property type="entry name" value="Helicase/UvrB_N"/>
</dbReference>
<organism evidence="19 20">
    <name type="scientific">Bacteriovorax antarcticus</name>
    <dbReference type="NCBI Taxonomy" id="3088717"/>
    <lineage>
        <taxon>Bacteria</taxon>
        <taxon>Pseudomonadati</taxon>
        <taxon>Bdellovibrionota</taxon>
        <taxon>Bacteriovoracia</taxon>
        <taxon>Bacteriovoracales</taxon>
        <taxon>Bacteriovoracaceae</taxon>
        <taxon>Bacteriovorax</taxon>
    </lineage>
</organism>
<dbReference type="PANTHER" id="PTHR24029">
    <property type="entry name" value="UVRABC SYSTEM PROTEIN B"/>
    <property type="match status" value="1"/>
</dbReference>
<keyword evidence="5 13" id="KW-0227">DNA damage</keyword>
<evidence type="ECO:0000256" key="15">
    <source>
        <dbReference type="SAM" id="Coils"/>
    </source>
</evidence>
<dbReference type="PANTHER" id="PTHR24029:SF0">
    <property type="entry name" value="UVRABC SYSTEM PROTEIN B"/>
    <property type="match status" value="1"/>
</dbReference>
<dbReference type="CDD" id="cd17916">
    <property type="entry name" value="DEXHc_UvrB"/>
    <property type="match status" value="1"/>
</dbReference>
<evidence type="ECO:0000259" key="18">
    <source>
        <dbReference type="PROSITE" id="PS51194"/>
    </source>
</evidence>
<evidence type="ECO:0000256" key="2">
    <source>
        <dbReference type="ARBA" id="ARBA00008533"/>
    </source>
</evidence>
<evidence type="ECO:0000259" key="16">
    <source>
        <dbReference type="PROSITE" id="PS50151"/>
    </source>
</evidence>
<dbReference type="Gene3D" id="6.10.140.240">
    <property type="match status" value="1"/>
</dbReference>
<comment type="subunit">
    <text evidence="11 13 14">Forms a heterotetramer with UvrA during the search for lesions. Interacts with UvrC in an incision complex.</text>
</comment>
<dbReference type="InterPro" id="IPR001650">
    <property type="entry name" value="Helicase_C-like"/>
</dbReference>
<dbReference type="PROSITE" id="PS51192">
    <property type="entry name" value="HELICASE_ATP_BIND_1"/>
    <property type="match status" value="1"/>
</dbReference>
<comment type="domain">
    <text evidence="13">The beta-hairpin motif is involved in DNA binding.</text>
</comment>